<evidence type="ECO:0000313" key="2">
    <source>
        <dbReference type="EMBL" id="HIU47727.1"/>
    </source>
</evidence>
<dbReference type="Proteomes" id="UP000824111">
    <property type="component" value="Unassembled WGS sequence"/>
</dbReference>
<organism evidence="2 3">
    <name type="scientific">Candidatus Avimonoglobus intestinipullorum</name>
    <dbReference type="NCBI Taxonomy" id="2840699"/>
    <lineage>
        <taxon>Bacteria</taxon>
        <taxon>Bacillati</taxon>
        <taxon>Bacillota</taxon>
        <taxon>Clostridia</taxon>
        <taxon>Eubacteriales</taxon>
        <taxon>Candidatus Avimonoglobus</taxon>
    </lineage>
</organism>
<name>A0A9D1LTJ1_9FIRM</name>
<reference evidence="2" key="2">
    <citation type="journal article" date="2021" name="PeerJ">
        <title>Extensive microbial diversity within the chicken gut microbiome revealed by metagenomics and culture.</title>
        <authorList>
            <person name="Gilroy R."/>
            <person name="Ravi A."/>
            <person name="Getino M."/>
            <person name="Pursley I."/>
            <person name="Horton D.L."/>
            <person name="Alikhan N.F."/>
            <person name="Baker D."/>
            <person name="Gharbi K."/>
            <person name="Hall N."/>
            <person name="Watson M."/>
            <person name="Adriaenssens E.M."/>
            <person name="Foster-Nyarko E."/>
            <person name="Jarju S."/>
            <person name="Secka A."/>
            <person name="Antonio M."/>
            <person name="Oren A."/>
            <person name="Chaudhuri R.R."/>
            <person name="La Ragione R."/>
            <person name="Hildebrand F."/>
            <person name="Pallen M.J."/>
        </authorList>
    </citation>
    <scope>NUCLEOTIDE SEQUENCE</scope>
    <source>
        <strain evidence="2">ChiSjej4B22-9803</strain>
    </source>
</reference>
<evidence type="ECO:0000256" key="1">
    <source>
        <dbReference type="SAM" id="SignalP"/>
    </source>
</evidence>
<gene>
    <name evidence="2" type="ORF">IAB04_00020</name>
</gene>
<evidence type="ECO:0000313" key="3">
    <source>
        <dbReference type="Proteomes" id="UP000824111"/>
    </source>
</evidence>
<proteinExistence type="predicted"/>
<feature type="chain" id="PRO_5039259512" evidence="1">
    <location>
        <begin position="34"/>
        <end position="342"/>
    </location>
</feature>
<dbReference type="EMBL" id="DVND01000001">
    <property type="protein sequence ID" value="HIU47727.1"/>
    <property type="molecule type" value="Genomic_DNA"/>
</dbReference>
<dbReference type="AlphaFoldDB" id="A0A9D1LTJ1"/>
<comment type="caution">
    <text evidence="2">The sequence shown here is derived from an EMBL/GenBank/DDBJ whole genome shotgun (WGS) entry which is preliminary data.</text>
</comment>
<keyword evidence="1" id="KW-0732">Signal</keyword>
<sequence>MGRDKAAGSYYKITYNLTAAMALTAMFPSMAWAATIDTHDIFFEAEDVREYGEELLVQDQTVGTQSYENLTNASATGKVTNVNVMNVRALENVVGSEGKVTFQFTALSAGMYTLTVYGTPARNNYNIMSKVSYSINGSEPIKMICGAPEQEDTVVSTDYDANVNLAKNTALVPVELKEGKNTVTFILDSSKLNSLQRISSYIDCVGFTKVEEEDPYELNLTHEISDAAVAADGTGVFRFITKFNLTGDAPEVEAFGTYIIPETVFEDDNMLADGAIVTYTEEASEIKDGDTYTADLIKIPPEYFGEKLYAMSYVKFAGEDDVHFFNIVIDSDTAQCVNDFIE</sequence>
<accession>A0A9D1LTJ1</accession>
<feature type="signal peptide" evidence="1">
    <location>
        <begin position="1"/>
        <end position="33"/>
    </location>
</feature>
<protein>
    <submittedName>
        <fullName evidence="2">Uncharacterized protein</fullName>
    </submittedName>
</protein>
<reference evidence="2" key="1">
    <citation type="submission" date="2020-10" db="EMBL/GenBank/DDBJ databases">
        <authorList>
            <person name="Gilroy R."/>
        </authorList>
    </citation>
    <scope>NUCLEOTIDE SEQUENCE</scope>
    <source>
        <strain evidence="2">ChiSjej4B22-9803</strain>
    </source>
</reference>
<dbReference type="Gene3D" id="2.60.120.260">
    <property type="entry name" value="Galactose-binding domain-like"/>
    <property type="match status" value="1"/>
</dbReference>